<evidence type="ECO:0000313" key="1">
    <source>
        <dbReference type="EMBL" id="GGC31203.1"/>
    </source>
</evidence>
<dbReference type="EMBL" id="BMCH01000003">
    <property type="protein sequence ID" value="GGC31203.1"/>
    <property type="molecule type" value="Genomic_DNA"/>
</dbReference>
<protein>
    <recommendedName>
        <fullName evidence="3">Transposase</fullName>
    </recommendedName>
</protein>
<name>A0ABQ1LWJ8_9PROT</name>
<evidence type="ECO:0000313" key="2">
    <source>
        <dbReference type="Proteomes" id="UP000637769"/>
    </source>
</evidence>
<accession>A0ABQ1LWJ8</accession>
<evidence type="ECO:0008006" key="3">
    <source>
        <dbReference type="Google" id="ProtNLM"/>
    </source>
</evidence>
<organism evidence="1 2">
    <name type="scientific">Asaia siamensis</name>
    <dbReference type="NCBI Taxonomy" id="110479"/>
    <lineage>
        <taxon>Bacteria</taxon>
        <taxon>Pseudomonadati</taxon>
        <taxon>Pseudomonadota</taxon>
        <taxon>Alphaproteobacteria</taxon>
        <taxon>Acetobacterales</taxon>
        <taxon>Acetobacteraceae</taxon>
        <taxon>Asaia</taxon>
    </lineage>
</organism>
<sequence>MVNPATTQRERGEAFEEGYGKKRRFCRAKAVVGFLGNNEIGFERAYEPVQAGKELP</sequence>
<reference evidence="2" key="1">
    <citation type="journal article" date="2019" name="Int. J. Syst. Evol. Microbiol.">
        <title>The Global Catalogue of Microorganisms (GCM) 10K type strain sequencing project: providing services to taxonomists for standard genome sequencing and annotation.</title>
        <authorList>
            <consortium name="The Broad Institute Genomics Platform"/>
            <consortium name="The Broad Institute Genome Sequencing Center for Infectious Disease"/>
            <person name="Wu L."/>
            <person name="Ma J."/>
        </authorList>
    </citation>
    <scope>NUCLEOTIDE SEQUENCE [LARGE SCALE GENOMIC DNA]</scope>
    <source>
        <strain evidence="2">CCM 7132</strain>
    </source>
</reference>
<gene>
    <name evidence="1" type="ORF">GCM10007207_15880</name>
</gene>
<dbReference type="Proteomes" id="UP000637769">
    <property type="component" value="Unassembled WGS sequence"/>
</dbReference>
<comment type="caution">
    <text evidence="1">The sequence shown here is derived from an EMBL/GenBank/DDBJ whole genome shotgun (WGS) entry which is preliminary data.</text>
</comment>
<proteinExistence type="predicted"/>
<keyword evidence="2" id="KW-1185">Reference proteome</keyword>